<keyword evidence="4 7" id="KW-0812">Transmembrane</keyword>
<evidence type="ECO:0000313" key="9">
    <source>
        <dbReference type="Proteomes" id="UP000471120"/>
    </source>
</evidence>
<keyword evidence="6 7" id="KW-0472">Membrane</keyword>
<accession>A0A6P2CB39</accession>
<dbReference type="EMBL" id="QRCM01000001">
    <property type="protein sequence ID" value="TXG89552.1"/>
    <property type="molecule type" value="Genomic_DNA"/>
</dbReference>
<evidence type="ECO:0000256" key="3">
    <source>
        <dbReference type="ARBA" id="ARBA00022475"/>
    </source>
</evidence>
<comment type="subcellular location">
    <subcellularLocation>
        <location evidence="1">Cell membrane</location>
        <topology evidence="1">Multi-pass membrane protein</topology>
    </subcellularLocation>
</comment>
<organism evidence="8 9">
    <name type="scientific">Rhodococcus rhodnii</name>
    <dbReference type="NCBI Taxonomy" id="38312"/>
    <lineage>
        <taxon>Bacteria</taxon>
        <taxon>Bacillati</taxon>
        <taxon>Actinomycetota</taxon>
        <taxon>Actinomycetes</taxon>
        <taxon>Mycobacteriales</taxon>
        <taxon>Nocardiaceae</taxon>
        <taxon>Rhodococcus</taxon>
    </lineage>
</organism>
<dbReference type="AlphaFoldDB" id="A0A6P2CB39"/>
<dbReference type="PANTHER" id="PTHR34584:SF1">
    <property type="entry name" value="NA(+)_H(+) ANTIPORTER SUBUNIT E1"/>
    <property type="match status" value="1"/>
</dbReference>
<proteinExistence type="inferred from homology"/>
<dbReference type="InterPro" id="IPR002758">
    <property type="entry name" value="Cation_antiport_E"/>
</dbReference>
<evidence type="ECO:0000256" key="2">
    <source>
        <dbReference type="ARBA" id="ARBA00006228"/>
    </source>
</evidence>
<feature type="transmembrane region" description="Helical" evidence="7">
    <location>
        <begin position="63"/>
        <end position="82"/>
    </location>
</feature>
<dbReference type="PANTHER" id="PTHR34584">
    <property type="entry name" value="NA(+)/H(+) ANTIPORTER SUBUNIT E1"/>
    <property type="match status" value="1"/>
</dbReference>
<evidence type="ECO:0000256" key="1">
    <source>
        <dbReference type="ARBA" id="ARBA00004651"/>
    </source>
</evidence>
<gene>
    <name evidence="8" type="ORF">DW322_04080</name>
</gene>
<dbReference type="RefSeq" id="WP_010840470.1">
    <property type="nucleotide sequence ID" value="NZ_QRCM01000001.1"/>
</dbReference>
<dbReference type="Proteomes" id="UP000471120">
    <property type="component" value="Unassembled WGS sequence"/>
</dbReference>
<keyword evidence="5 7" id="KW-1133">Transmembrane helix</keyword>
<evidence type="ECO:0000256" key="4">
    <source>
        <dbReference type="ARBA" id="ARBA00022692"/>
    </source>
</evidence>
<evidence type="ECO:0000256" key="6">
    <source>
        <dbReference type="ARBA" id="ARBA00023136"/>
    </source>
</evidence>
<feature type="transmembrane region" description="Helical" evidence="7">
    <location>
        <begin position="6"/>
        <end position="24"/>
    </location>
</feature>
<keyword evidence="3" id="KW-1003">Cell membrane</keyword>
<protein>
    <submittedName>
        <fullName evidence="8">Cation transporter</fullName>
    </submittedName>
</protein>
<comment type="caution">
    <text evidence="8">The sequence shown here is derived from an EMBL/GenBank/DDBJ whole genome shotgun (WGS) entry which is preliminary data.</text>
</comment>
<evidence type="ECO:0000256" key="7">
    <source>
        <dbReference type="SAM" id="Phobius"/>
    </source>
</evidence>
<feature type="transmembrane region" description="Helical" evidence="7">
    <location>
        <begin position="31"/>
        <end position="51"/>
    </location>
</feature>
<evidence type="ECO:0000313" key="8">
    <source>
        <dbReference type="EMBL" id="TXG89552.1"/>
    </source>
</evidence>
<sequence>MSALRLLASVLLRIAGFGAVWWALAEGDASMFSYGVVIVPVAVAISLWLVPPTTPAVPLPRRVVALGALGGWFLWQSLLGGIDVARRSIRRPVGVDPHVIEYRIGLTSPAARVALADLNALMPGTLSVDLDGDVLHVHVLGHDIDARGQIARLEQRIARVTGER</sequence>
<evidence type="ECO:0000256" key="5">
    <source>
        <dbReference type="ARBA" id="ARBA00022989"/>
    </source>
</evidence>
<reference evidence="8 9" key="1">
    <citation type="submission" date="2018-07" db="EMBL/GenBank/DDBJ databases">
        <title>Genome sequence of Rhodococcus rhodnii ATCC 35071 from Rhodnius prolixus.</title>
        <authorList>
            <person name="Patel V."/>
            <person name="Vogel K.J."/>
        </authorList>
    </citation>
    <scope>NUCLEOTIDE SEQUENCE [LARGE SCALE GENOMIC DNA]</scope>
    <source>
        <strain evidence="8 9">ATCC 35071</strain>
    </source>
</reference>
<name>A0A6P2CB39_9NOCA</name>
<dbReference type="GO" id="GO:0008324">
    <property type="term" value="F:monoatomic cation transmembrane transporter activity"/>
    <property type="evidence" value="ECO:0007669"/>
    <property type="project" value="InterPro"/>
</dbReference>
<dbReference type="GO" id="GO:0005886">
    <property type="term" value="C:plasma membrane"/>
    <property type="evidence" value="ECO:0007669"/>
    <property type="project" value="UniProtKB-SubCell"/>
</dbReference>
<dbReference type="Pfam" id="PF01899">
    <property type="entry name" value="MNHE"/>
    <property type="match status" value="1"/>
</dbReference>
<comment type="similarity">
    <text evidence="2">Belongs to the CPA3 antiporters (TC 2.A.63) subunit E family.</text>
</comment>